<accession>A0A6B0UPP8</accession>
<sequence>MDGLLDSRLVLAALVVAVGDPECCEAEGVQFGADARVPFRTSFQEESRRTIKFHQRIPRTPDDLGYTEQRRVAGSGEHQGNNQERLVGRMSFGYEADDNGTQKAAESCRCIDDYSLFVGETKRS</sequence>
<evidence type="ECO:0000313" key="2">
    <source>
        <dbReference type="EMBL" id="MXU91623.1"/>
    </source>
</evidence>
<reference evidence="2" key="1">
    <citation type="submission" date="2019-12" db="EMBL/GenBank/DDBJ databases">
        <title>An insight into the sialome of adult female Ixodes ricinus ticks feeding for 6 days.</title>
        <authorList>
            <person name="Perner J."/>
            <person name="Ribeiro J.M.C."/>
        </authorList>
    </citation>
    <scope>NUCLEOTIDE SEQUENCE</scope>
    <source>
        <strain evidence="2">Semi-engorged</strain>
        <tissue evidence="2">Salivary glands</tissue>
    </source>
</reference>
<dbReference type="EMBL" id="GIFC01009540">
    <property type="protein sequence ID" value="MXU91623.1"/>
    <property type="molecule type" value="Transcribed_RNA"/>
</dbReference>
<organism evidence="2">
    <name type="scientific">Ixodes ricinus</name>
    <name type="common">Common tick</name>
    <name type="synonym">Acarus ricinus</name>
    <dbReference type="NCBI Taxonomy" id="34613"/>
    <lineage>
        <taxon>Eukaryota</taxon>
        <taxon>Metazoa</taxon>
        <taxon>Ecdysozoa</taxon>
        <taxon>Arthropoda</taxon>
        <taxon>Chelicerata</taxon>
        <taxon>Arachnida</taxon>
        <taxon>Acari</taxon>
        <taxon>Parasitiformes</taxon>
        <taxon>Ixodida</taxon>
        <taxon>Ixodoidea</taxon>
        <taxon>Ixodidae</taxon>
        <taxon>Ixodinae</taxon>
        <taxon>Ixodes</taxon>
    </lineage>
</organism>
<keyword evidence="1" id="KW-0732">Signal</keyword>
<dbReference type="AlphaFoldDB" id="A0A6B0UPP8"/>
<name>A0A6B0UPP8_IXORI</name>
<proteinExistence type="predicted"/>
<feature type="signal peptide" evidence="1">
    <location>
        <begin position="1"/>
        <end position="26"/>
    </location>
</feature>
<protein>
    <submittedName>
        <fullName evidence="2">Putative secreted protein</fullName>
    </submittedName>
</protein>
<evidence type="ECO:0000256" key="1">
    <source>
        <dbReference type="SAM" id="SignalP"/>
    </source>
</evidence>
<feature type="chain" id="PRO_5025660955" evidence="1">
    <location>
        <begin position="27"/>
        <end position="124"/>
    </location>
</feature>